<dbReference type="InterPro" id="IPR011053">
    <property type="entry name" value="Single_hybrid_motif"/>
</dbReference>
<dbReference type="GO" id="GO:0004149">
    <property type="term" value="F:dihydrolipoyllysine-residue succinyltransferase activity"/>
    <property type="evidence" value="ECO:0007669"/>
    <property type="project" value="TreeGrafter"/>
</dbReference>
<dbReference type="SUPFAM" id="SSF51230">
    <property type="entry name" value="Single hybrid motif"/>
    <property type="match status" value="1"/>
</dbReference>
<evidence type="ECO:0000256" key="4">
    <source>
        <dbReference type="SAM" id="MobiDB-lite"/>
    </source>
</evidence>
<dbReference type="PROSITE" id="PS50968">
    <property type="entry name" value="BIOTINYL_LIPOYL"/>
    <property type="match status" value="1"/>
</dbReference>
<feature type="region of interest" description="Disordered" evidence="4">
    <location>
        <begin position="88"/>
        <end position="108"/>
    </location>
</feature>
<dbReference type="InterPro" id="IPR050537">
    <property type="entry name" value="2-oxoacid_dehydrogenase"/>
</dbReference>
<dbReference type="PROSITE" id="PS00189">
    <property type="entry name" value="LIPOYL"/>
    <property type="match status" value="1"/>
</dbReference>
<proteinExistence type="inferred from homology"/>
<keyword evidence="2" id="KW-0450">Lipoyl</keyword>
<reference evidence="6" key="2">
    <citation type="submission" date="2014-07" db="EMBL/GenBank/DDBJ databases">
        <authorList>
            <person name="Hull J."/>
        </authorList>
    </citation>
    <scope>NUCLEOTIDE SEQUENCE</scope>
</reference>
<keyword evidence="6" id="KW-0808">Transferase</keyword>
<name>A0A0A9Z2G9_LYGHE</name>
<comment type="similarity">
    <text evidence="1">Belongs to the 2-oxoacid dehydrogenase family.</text>
</comment>
<evidence type="ECO:0000313" key="6">
    <source>
        <dbReference type="EMBL" id="JAG37543.1"/>
    </source>
</evidence>
<protein>
    <submittedName>
        <fullName evidence="6">Dihydrolipoyllysine-residue succinyltransferase component of 2-oxoglutarate dehydrogenase complex</fullName>
    </submittedName>
</protein>
<keyword evidence="3" id="KW-0809">Transit peptide</keyword>
<feature type="region of interest" description="Disordered" evidence="4">
    <location>
        <begin position="132"/>
        <end position="159"/>
    </location>
</feature>
<sequence length="178" mass="18510">MSQKRWVSSVKCPALGDSILEGDVVEWKFKEGDFVKEDDILLVLETAKVVIDIPTPYTGVLRKIHIPAGSVSNVGDILCDIDTDAKGSSDAAASTVSTTTTPSATVAPEPAAIEPAVGAPAAVAPAAPAAPAAAAGTPQTQQVVCPTTGSSEGREDRRVKMTRMRQTIGKRLKEAQNT</sequence>
<dbReference type="InterPro" id="IPR003016">
    <property type="entry name" value="2-oxoA_DH_lipoyl-BS"/>
</dbReference>
<feature type="compositionally biased region" description="Low complexity" evidence="4">
    <location>
        <begin position="91"/>
        <end position="108"/>
    </location>
</feature>
<dbReference type="CDD" id="cd06849">
    <property type="entry name" value="lipoyl_domain"/>
    <property type="match status" value="1"/>
</dbReference>
<gene>
    <name evidence="6" type="primary">sucB</name>
    <name evidence="6" type="ORF">CM83_14743</name>
</gene>
<dbReference type="AlphaFoldDB" id="A0A0A9Z2G9"/>
<feature type="compositionally biased region" description="Low complexity" evidence="4">
    <location>
        <begin position="132"/>
        <end position="148"/>
    </location>
</feature>
<feature type="domain" description="Lipoyl-binding" evidence="5">
    <location>
        <begin position="7"/>
        <end position="82"/>
    </location>
</feature>
<evidence type="ECO:0000259" key="5">
    <source>
        <dbReference type="PROSITE" id="PS50968"/>
    </source>
</evidence>
<dbReference type="EMBL" id="GBHO01006061">
    <property type="protein sequence ID" value="JAG37543.1"/>
    <property type="molecule type" value="Transcribed_RNA"/>
</dbReference>
<evidence type="ECO:0000256" key="1">
    <source>
        <dbReference type="ARBA" id="ARBA00007317"/>
    </source>
</evidence>
<dbReference type="GO" id="GO:0005739">
    <property type="term" value="C:mitochondrion"/>
    <property type="evidence" value="ECO:0007669"/>
    <property type="project" value="TreeGrafter"/>
</dbReference>
<dbReference type="PANTHER" id="PTHR43416">
    <property type="entry name" value="DIHYDROLIPOYLLYSINE-RESIDUE SUCCINYLTRANSFERASE COMPONENT OF 2-OXOGLUTARATE DEHYDROGENASE COMPLEX, MITOCHONDRIAL-RELATED"/>
    <property type="match status" value="1"/>
</dbReference>
<dbReference type="InterPro" id="IPR000089">
    <property type="entry name" value="Biotin_lipoyl"/>
</dbReference>
<dbReference type="GO" id="GO:0006099">
    <property type="term" value="P:tricarboxylic acid cycle"/>
    <property type="evidence" value="ECO:0007669"/>
    <property type="project" value="TreeGrafter"/>
</dbReference>
<organism evidence="6">
    <name type="scientific">Lygus hesperus</name>
    <name type="common">Western plant bug</name>
    <dbReference type="NCBI Taxonomy" id="30085"/>
    <lineage>
        <taxon>Eukaryota</taxon>
        <taxon>Metazoa</taxon>
        <taxon>Ecdysozoa</taxon>
        <taxon>Arthropoda</taxon>
        <taxon>Hexapoda</taxon>
        <taxon>Insecta</taxon>
        <taxon>Pterygota</taxon>
        <taxon>Neoptera</taxon>
        <taxon>Paraneoptera</taxon>
        <taxon>Hemiptera</taxon>
        <taxon>Heteroptera</taxon>
        <taxon>Panheteroptera</taxon>
        <taxon>Cimicomorpha</taxon>
        <taxon>Miridae</taxon>
        <taxon>Mirini</taxon>
        <taxon>Lygus</taxon>
    </lineage>
</organism>
<evidence type="ECO:0000256" key="2">
    <source>
        <dbReference type="ARBA" id="ARBA00022823"/>
    </source>
</evidence>
<evidence type="ECO:0000256" key="3">
    <source>
        <dbReference type="ARBA" id="ARBA00022946"/>
    </source>
</evidence>
<dbReference type="Gene3D" id="2.40.50.100">
    <property type="match status" value="1"/>
</dbReference>
<reference evidence="6" key="1">
    <citation type="journal article" date="2014" name="PLoS ONE">
        <title>Transcriptome-Based Identification of ABC Transporters in the Western Tarnished Plant Bug Lygus hesperus.</title>
        <authorList>
            <person name="Hull J.J."/>
            <person name="Chaney K."/>
            <person name="Geib S.M."/>
            <person name="Fabrick J.A."/>
            <person name="Brent C.S."/>
            <person name="Walsh D."/>
            <person name="Lavine L.C."/>
        </authorList>
    </citation>
    <scope>NUCLEOTIDE SEQUENCE</scope>
</reference>
<dbReference type="PANTHER" id="PTHR43416:SF5">
    <property type="entry name" value="DIHYDROLIPOYLLYSINE-RESIDUE SUCCINYLTRANSFERASE COMPONENT OF 2-OXOGLUTARATE DEHYDROGENASE COMPLEX, MITOCHONDRIAL"/>
    <property type="match status" value="1"/>
</dbReference>
<accession>A0A0A9Z2G9</accession>
<dbReference type="Pfam" id="PF00364">
    <property type="entry name" value="Biotin_lipoyl"/>
    <property type="match status" value="1"/>
</dbReference>